<evidence type="ECO:0000313" key="3">
    <source>
        <dbReference type="Proteomes" id="UP001150569"/>
    </source>
</evidence>
<organism evidence="2 3">
    <name type="scientific">Tieghemiomyces parasiticus</name>
    <dbReference type="NCBI Taxonomy" id="78921"/>
    <lineage>
        <taxon>Eukaryota</taxon>
        <taxon>Fungi</taxon>
        <taxon>Fungi incertae sedis</taxon>
        <taxon>Zoopagomycota</taxon>
        <taxon>Kickxellomycotina</taxon>
        <taxon>Dimargaritomycetes</taxon>
        <taxon>Dimargaritales</taxon>
        <taxon>Dimargaritaceae</taxon>
        <taxon>Tieghemiomyces</taxon>
    </lineage>
</organism>
<reference evidence="2" key="1">
    <citation type="submission" date="2022-07" db="EMBL/GenBank/DDBJ databases">
        <title>Phylogenomic reconstructions and comparative analyses of Kickxellomycotina fungi.</title>
        <authorList>
            <person name="Reynolds N.K."/>
            <person name="Stajich J.E."/>
            <person name="Barry K."/>
            <person name="Grigoriev I.V."/>
            <person name="Crous P."/>
            <person name="Smith M.E."/>
        </authorList>
    </citation>
    <scope>NUCLEOTIDE SEQUENCE</scope>
    <source>
        <strain evidence="2">RSA 861</strain>
    </source>
</reference>
<feature type="compositionally biased region" description="Polar residues" evidence="1">
    <location>
        <begin position="1"/>
        <end position="11"/>
    </location>
</feature>
<sequence>MDRLSNSSLGLDQNPAAPPQKPTLIINRSLFNTDPPARNTPRDETVSSAGAGTGTAAYPVHSALTAYQGDYDPSTSAYEGETSGERKHKKKKKKHKSEYEYDEETGEQRKKKKKRRRRDREDYEGGEMTGGDGGTMMETAEHNGHSHYPYPPTADPYAATTSTQVPHP</sequence>
<keyword evidence="3" id="KW-1185">Reference proteome</keyword>
<evidence type="ECO:0000256" key="1">
    <source>
        <dbReference type="SAM" id="MobiDB-lite"/>
    </source>
</evidence>
<comment type="caution">
    <text evidence="2">The sequence shown here is derived from an EMBL/GenBank/DDBJ whole genome shotgun (WGS) entry which is preliminary data.</text>
</comment>
<dbReference type="Proteomes" id="UP001150569">
    <property type="component" value="Unassembled WGS sequence"/>
</dbReference>
<dbReference type="AlphaFoldDB" id="A0A9W8DHK7"/>
<gene>
    <name evidence="2" type="ORF">IWQ60_011142</name>
</gene>
<accession>A0A9W8DHK7</accession>
<feature type="compositionally biased region" description="Basic residues" evidence="1">
    <location>
        <begin position="86"/>
        <end position="96"/>
    </location>
</feature>
<name>A0A9W8DHK7_9FUNG</name>
<feature type="region of interest" description="Disordered" evidence="1">
    <location>
        <begin position="1"/>
        <end position="168"/>
    </location>
</feature>
<proteinExistence type="predicted"/>
<feature type="compositionally biased region" description="Basic residues" evidence="1">
    <location>
        <begin position="109"/>
        <end position="118"/>
    </location>
</feature>
<protein>
    <submittedName>
        <fullName evidence="2">Uncharacterized protein</fullName>
    </submittedName>
</protein>
<evidence type="ECO:0000313" key="2">
    <source>
        <dbReference type="EMBL" id="KAJ1909487.1"/>
    </source>
</evidence>
<dbReference type="EMBL" id="JANBPT010001194">
    <property type="protein sequence ID" value="KAJ1909487.1"/>
    <property type="molecule type" value="Genomic_DNA"/>
</dbReference>